<reference evidence="2 3" key="2">
    <citation type="submission" date="2020-03" db="EMBL/GenBank/DDBJ databases">
        <authorList>
            <person name="Ichikawa N."/>
            <person name="Kimura A."/>
            <person name="Kitahashi Y."/>
            <person name="Uohara A."/>
        </authorList>
    </citation>
    <scope>NUCLEOTIDE SEQUENCE [LARGE SCALE GENOMIC DNA]</scope>
    <source>
        <strain evidence="2 3">NBRC 107702</strain>
    </source>
</reference>
<reference evidence="2 3" key="1">
    <citation type="submission" date="2020-03" db="EMBL/GenBank/DDBJ databases">
        <title>Whole genome shotgun sequence of Phytohabitans flavus NBRC 107702.</title>
        <authorList>
            <person name="Komaki H."/>
            <person name="Tamura T."/>
        </authorList>
    </citation>
    <scope>NUCLEOTIDE SEQUENCE [LARGE SCALE GENOMIC DNA]</scope>
    <source>
        <strain evidence="2 3">NBRC 107702</strain>
    </source>
</reference>
<name>A0A6F8Y377_9ACTN</name>
<gene>
    <name evidence="2" type="ORF">Pflav_068930</name>
</gene>
<accession>A0A6F8Y377</accession>
<dbReference type="RefSeq" id="WP_173040623.1">
    <property type="nucleotide sequence ID" value="NZ_AP022870.1"/>
</dbReference>
<evidence type="ECO:0000259" key="1">
    <source>
        <dbReference type="Pfam" id="PF08044"/>
    </source>
</evidence>
<evidence type="ECO:0000313" key="2">
    <source>
        <dbReference type="EMBL" id="BCB80483.1"/>
    </source>
</evidence>
<protein>
    <recommendedName>
        <fullName evidence="1">DUF1707 domain-containing protein</fullName>
    </recommendedName>
</protein>
<feature type="domain" description="DUF1707" evidence="1">
    <location>
        <begin position="11"/>
        <end position="63"/>
    </location>
</feature>
<dbReference type="KEGG" id="pfla:Pflav_068930"/>
<sequence length="190" mass="21107">MSELSPQRRELRMSDADRERVVQKLNAAVGEGRITLAEFEERVAGVLASRTFGEVEPYLADLPQPPAPPVRDIIELKSMASTLTRSGAWTVPRRLIVRNSAGSVKLDFTDALITYPIVEIHLDVLAGTTVLILPVGATVDAGEVHTMAGSLKIRQQIGGHGGSTHFVVSGRQRMGDLVVRHQYRFWRWRW</sequence>
<proteinExistence type="predicted"/>
<dbReference type="PANTHER" id="PTHR40763:SF5">
    <property type="entry name" value="MEMBRANE PROTEIN"/>
    <property type="match status" value="1"/>
</dbReference>
<dbReference type="Proteomes" id="UP000502508">
    <property type="component" value="Chromosome"/>
</dbReference>
<dbReference type="AlphaFoldDB" id="A0A6F8Y377"/>
<dbReference type="EMBL" id="AP022870">
    <property type="protein sequence ID" value="BCB80483.1"/>
    <property type="molecule type" value="Genomic_DNA"/>
</dbReference>
<keyword evidence="3" id="KW-1185">Reference proteome</keyword>
<dbReference type="Pfam" id="PF08044">
    <property type="entry name" value="DUF1707"/>
    <property type="match status" value="1"/>
</dbReference>
<dbReference type="InterPro" id="IPR012551">
    <property type="entry name" value="DUF1707_SHOCT-like"/>
</dbReference>
<dbReference type="PANTHER" id="PTHR40763">
    <property type="entry name" value="MEMBRANE PROTEIN-RELATED"/>
    <property type="match status" value="1"/>
</dbReference>
<evidence type="ECO:0000313" key="3">
    <source>
        <dbReference type="Proteomes" id="UP000502508"/>
    </source>
</evidence>
<organism evidence="2 3">
    <name type="scientific">Phytohabitans flavus</name>
    <dbReference type="NCBI Taxonomy" id="1076124"/>
    <lineage>
        <taxon>Bacteria</taxon>
        <taxon>Bacillati</taxon>
        <taxon>Actinomycetota</taxon>
        <taxon>Actinomycetes</taxon>
        <taxon>Micromonosporales</taxon>
        <taxon>Micromonosporaceae</taxon>
    </lineage>
</organism>